<dbReference type="SUPFAM" id="SSF53850">
    <property type="entry name" value="Periplasmic binding protein-like II"/>
    <property type="match status" value="1"/>
</dbReference>
<feature type="binding site" evidence="6">
    <location>
        <position position="340"/>
    </location>
    <ligand>
        <name>spermidine</name>
        <dbReference type="ChEBI" id="CHEBI:57834"/>
    </ligand>
</feature>
<dbReference type="PIRSF" id="PIRSF019574">
    <property type="entry name" value="Periplasmic_polyamine_BP"/>
    <property type="match status" value="1"/>
</dbReference>
<evidence type="ECO:0000313" key="8">
    <source>
        <dbReference type="EMBL" id="SBS36222.1"/>
    </source>
</evidence>
<dbReference type="GO" id="GO:0015846">
    <property type="term" value="P:polyamine transport"/>
    <property type="evidence" value="ECO:0007669"/>
    <property type="project" value="InterPro"/>
</dbReference>
<dbReference type="RefSeq" id="WP_067019045.1">
    <property type="nucleotide sequence ID" value="NZ_FLOB01000012.1"/>
</dbReference>
<evidence type="ECO:0000256" key="4">
    <source>
        <dbReference type="ARBA" id="ARBA00022764"/>
    </source>
</evidence>
<dbReference type="Proteomes" id="UP000092544">
    <property type="component" value="Unassembled WGS sequence"/>
</dbReference>
<reference evidence="8 9" key="1">
    <citation type="submission" date="2016-06" db="EMBL/GenBank/DDBJ databases">
        <authorList>
            <person name="Kjaerup R.B."/>
            <person name="Dalgaard T.S."/>
            <person name="Juul-Madsen H.R."/>
        </authorList>
    </citation>
    <scope>NUCLEOTIDE SEQUENCE [LARGE SCALE GENOMIC DNA]</scope>
    <source>
        <strain evidence="8 9">CECT 8886</strain>
    </source>
</reference>
<evidence type="ECO:0000256" key="3">
    <source>
        <dbReference type="ARBA" id="ARBA00022729"/>
    </source>
</evidence>
<keyword evidence="3 7" id="KW-0732">Signal</keyword>
<dbReference type="AlphaFoldDB" id="A0A1A8TT50"/>
<dbReference type="STRING" id="1792290.MSP8886_03613"/>
<keyword evidence="2 5" id="KW-0813">Transport</keyword>
<dbReference type="PRINTS" id="PR00909">
    <property type="entry name" value="SPERMDNBNDNG"/>
</dbReference>
<evidence type="ECO:0000256" key="6">
    <source>
        <dbReference type="PIRSR" id="PIRSR019574-1"/>
    </source>
</evidence>
<comment type="similarity">
    <text evidence="5">Belongs to the bacterial solute-binding protein PotD/PotF family.</text>
</comment>
<evidence type="ECO:0000256" key="2">
    <source>
        <dbReference type="ARBA" id="ARBA00022448"/>
    </source>
</evidence>
<dbReference type="PANTHER" id="PTHR30222:SF12">
    <property type="entry name" value="NORSPERMIDINE SENSOR"/>
    <property type="match status" value="1"/>
</dbReference>
<dbReference type="Gene3D" id="3.40.190.10">
    <property type="entry name" value="Periplasmic binding protein-like II"/>
    <property type="match status" value="2"/>
</dbReference>
<dbReference type="Pfam" id="PF13416">
    <property type="entry name" value="SBP_bac_8"/>
    <property type="match status" value="1"/>
</dbReference>
<evidence type="ECO:0000256" key="1">
    <source>
        <dbReference type="ARBA" id="ARBA00004418"/>
    </source>
</evidence>
<comment type="function">
    <text evidence="5">Required for the activity of the bacterial periplasmic transport system of putrescine.</text>
</comment>
<protein>
    <recommendedName>
        <fullName evidence="5">Putrescine-binding periplasmic protein</fullName>
    </recommendedName>
</protein>
<dbReference type="CDD" id="cd13659">
    <property type="entry name" value="PBP2_PotF"/>
    <property type="match status" value="1"/>
</dbReference>
<proteinExistence type="inferred from homology"/>
<comment type="subcellular location">
    <subcellularLocation>
        <location evidence="1 5">Periplasm</location>
    </subcellularLocation>
</comment>
<feature type="signal peptide" evidence="7">
    <location>
        <begin position="1"/>
        <end position="22"/>
    </location>
</feature>
<feature type="chain" id="PRO_5008379256" description="Putrescine-binding periplasmic protein" evidence="7">
    <location>
        <begin position="23"/>
        <end position="362"/>
    </location>
</feature>
<gene>
    <name evidence="8" type="primary">potF</name>
    <name evidence="8" type="ORF">MSP8886_03613</name>
</gene>
<organism evidence="8 9">
    <name type="scientific">Marinomonas spartinae</name>
    <dbReference type="NCBI Taxonomy" id="1792290"/>
    <lineage>
        <taxon>Bacteria</taxon>
        <taxon>Pseudomonadati</taxon>
        <taxon>Pseudomonadota</taxon>
        <taxon>Gammaproteobacteria</taxon>
        <taxon>Oceanospirillales</taxon>
        <taxon>Oceanospirillaceae</taxon>
        <taxon>Marinomonas</taxon>
    </lineage>
</organism>
<dbReference type="PANTHER" id="PTHR30222">
    <property type="entry name" value="SPERMIDINE/PUTRESCINE-BINDING PERIPLASMIC PROTEIN"/>
    <property type="match status" value="1"/>
</dbReference>
<dbReference type="EMBL" id="FLOB01000012">
    <property type="protein sequence ID" value="SBS36222.1"/>
    <property type="molecule type" value="Genomic_DNA"/>
</dbReference>
<sequence length="362" mass="39883">MKHKTIKAMLISMGVMGGTAFAQEQLNVYNWSDYIAPGALKQFEKETGIKVNYDVYSSNEVLEAKLMAGRSGYDLVVPSNSFLERQIAAGIYQPIDKSKLSNYGNLDPAILKSLAANDPGNKYAVPYMWGTIGLGYNVDMIKKRLGVSSINSLDVLFDPKIVSKLKDCGVTVLDSPAEVIDIVNNYRGIDPNSQSPAELKKSAEVLRAVRPYYKYFDSSRYISDLANGEVCLVLGYNGDVLQAKTRAEEAGQGVKIDFVVPKEGTLAFLDTMAIPKDAQHPAAALKFINFILNGKNSATLSNYVFYASPNTAAEPFLDPDVKNNKAIYPPESVKDKLFVQKTNSARFDRLLTRAWTNIKTGR</sequence>
<dbReference type="InterPro" id="IPR006059">
    <property type="entry name" value="SBP"/>
</dbReference>
<name>A0A1A8TT50_9GAMM</name>
<dbReference type="InterPro" id="IPR001188">
    <property type="entry name" value="Sperm_putr-bd"/>
</dbReference>
<keyword evidence="4 5" id="KW-0574">Periplasm</keyword>
<keyword evidence="9" id="KW-1185">Reference proteome</keyword>
<evidence type="ECO:0000256" key="5">
    <source>
        <dbReference type="PIRNR" id="PIRNR019574"/>
    </source>
</evidence>
<dbReference type="GO" id="GO:0019808">
    <property type="term" value="F:polyamine binding"/>
    <property type="evidence" value="ECO:0007669"/>
    <property type="project" value="InterPro"/>
</dbReference>
<evidence type="ECO:0000313" key="9">
    <source>
        <dbReference type="Proteomes" id="UP000092544"/>
    </source>
</evidence>
<accession>A0A1A8TT50</accession>
<dbReference type="OrthoDB" id="9769319at2"/>
<dbReference type="GO" id="GO:0042597">
    <property type="term" value="C:periplasmic space"/>
    <property type="evidence" value="ECO:0007669"/>
    <property type="project" value="UniProtKB-SubCell"/>
</dbReference>
<evidence type="ECO:0000256" key="7">
    <source>
        <dbReference type="SAM" id="SignalP"/>
    </source>
</evidence>